<reference evidence="5 6" key="1">
    <citation type="journal article" date="2019" name="Commun. Biol.">
        <title>The bagworm genome reveals a unique fibroin gene that provides high tensile strength.</title>
        <authorList>
            <person name="Kono N."/>
            <person name="Nakamura H."/>
            <person name="Ohtoshi R."/>
            <person name="Tomita M."/>
            <person name="Numata K."/>
            <person name="Arakawa K."/>
        </authorList>
    </citation>
    <scope>NUCLEOTIDE SEQUENCE [LARGE SCALE GENOMIC DNA]</scope>
</reference>
<feature type="domain" description="MADF" evidence="3">
    <location>
        <begin position="195"/>
        <end position="296"/>
    </location>
</feature>
<dbReference type="PANTHER" id="PTHR12243:SF67">
    <property type="entry name" value="COREPRESSOR OF PANGOLIN, ISOFORM A-RELATED"/>
    <property type="match status" value="1"/>
</dbReference>
<feature type="compositionally biased region" description="Pro residues" evidence="2">
    <location>
        <begin position="320"/>
        <end position="333"/>
    </location>
</feature>
<sequence length="491" mass="56217">MANQPMPIAAAHDHLFDHTRKQNRVEFVSDFPTGNDAEVVSSLQIHPQGWCALSRNVSHDDKSEWSCIHDIQPYMESEKSVNDTLQESPTREPRMLRRSMRSANRRIRTDANDAQPGTSRDQTACRNYVAFGVAPNLPSGDYFSKSAFNVFCIASDTLRDTLRDRKFSARSQLRVAKRSAAVFAVRTAASEERQRRFLPCTLRTCLWNISEKSYSDRLAKRNAWDQIAQEFNEDWSSYTTKKKNETIDDLIKKWKHLRDYYVRKKKKQNLRSGTAAPKKRITPYFDMLSFLSVSLRSRDTEGNLELPDELINLSDNSSTPPSPPTGTPPPPVSMSPKLSASERKKITPFQKSLLQRMNAVDETADDPDKNFLLSILPDMKSMTDREKFEFKFEIMSAIKRIKYNDLVLESSPMSSTRPRDTYEYRPTSIASTSNSSNIHYGYTTQRQSSIDMGSPTMTALSTEDLDEILNIETSCYNEDDQEDDLMVLINR</sequence>
<evidence type="ECO:0000313" key="6">
    <source>
        <dbReference type="Proteomes" id="UP000299102"/>
    </source>
</evidence>
<organism evidence="5 6">
    <name type="scientific">Eumeta variegata</name>
    <name type="common">Bagworm moth</name>
    <name type="synonym">Eumeta japonica</name>
    <dbReference type="NCBI Taxonomy" id="151549"/>
    <lineage>
        <taxon>Eukaryota</taxon>
        <taxon>Metazoa</taxon>
        <taxon>Ecdysozoa</taxon>
        <taxon>Arthropoda</taxon>
        <taxon>Hexapoda</taxon>
        <taxon>Insecta</taxon>
        <taxon>Pterygota</taxon>
        <taxon>Neoptera</taxon>
        <taxon>Endopterygota</taxon>
        <taxon>Lepidoptera</taxon>
        <taxon>Glossata</taxon>
        <taxon>Ditrysia</taxon>
        <taxon>Tineoidea</taxon>
        <taxon>Psychidae</taxon>
        <taxon>Oiketicinae</taxon>
        <taxon>Eumeta</taxon>
    </lineage>
</organism>
<comment type="caution">
    <text evidence="5">The sequence shown here is derived from an EMBL/GenBank/DDBJ whole genome shotgun (WGS) entry which is preliminary data.</text>
</comment>
<comment type="subcellular location">
    <subcellularLocation>
        <location evidence="1">Nucleus</location>
    </subcellularLocation>
</comment>
<dbReference type="PANTHER" id="PTHR12243">
    <property type="entry name" value="MADF DOMAIN TRANSCRIPTION FACTOR"/>
    <property type="match status" value="1"/>
</dbReference>
<dbReference type="SMART" id="SM00595">
    <property type="entry name" value="MADF"/>
    <property type="match status" value="1"/>
</dbReference>
<dbReference type="EMBL" id="BGZK01000493">
    <property type="protein sequence ID" value="GBP47002.1"/>
    <property type="molecule type" value="Genomic_DNA"/>
</dbReference>
<gene>
    <name evidence="5" type="ORF">EVAR_32521_1</name>
</gene>
<accession>A0A4C1W919</accession>
<dbReference type="InterPro" id="IPR006578">
    <property type="entry name" value="MADF-dom"/>
</dbReference>
<dbReference type="STRING" id="151549.A0A4C1W919"/>
<protein>
    <submittedName>
        <fullName evidence="5">DDB1-and CUL4-associated factor 10 homolog</fullName>
    </submittedName>
</protein>
<proteinExistence type="predicted"/>
<evidence type="ECO:0000259" key="4">
    <source>
        <dbReference type="PROSITE" id="PS51031"/>
    </source>
</evidence>
<evidence type="ECO:0000313" key="5">
    <source>
        <dbReference type="EMBL" id="GBP47002.1"/>
    </source>
</evidence>
<keyword evidence="1" id="KW-0539">Nucleus</keyword>
<name>A0A4C1W919_EUMVA</name>
<dbReference type="InterPro" id="IPR004210">
    <property type="entry name" value="BESS_motif"/>
</dbReference>
<dbReference type="GO" id="GO:0003677">
    <property type="term" value="F:DNA binding"/>
    <property type="evidence" value="ECO:0007669"/>
    <property type="project" value="InterPro"/>
</dbReference>
<dbReference type="InterPro" id="IPR039353">
    <property type="entry name" value="TF_Adf1"/>
</dbReference>
<evidence type="ECO:0000256" key="1">
    <source>
        <dbReference type="PROSITE-ProRule" id="PRU00371"/>
    </source>
</evidence>
<evidence type="ECO:0000256" key="2">
    <source>
        <dbReference type="SAM" id="MobiDB-lite"/>
    </source>
</evidence>
<feature type="domain" description="BESS" evidence="4">
    <location>
        <begin position="365"/>
        <end position="404"/>
    </location>
</feature>
<feature type="region of interest" description="Disordered" evidence="2">
    <location>
        <begin position="311"/>
        <end position="341"/>
    </location>
</feature>
<dbReference type="OrthoDB" id="6616165at2759"/>
<dbReference type="PROSITE" id="PS51031">
    <property type="entry name" value="BESS"/>
    <property type="match status" value="1"/>
</dbReference>
<dbReference type="AlphaFoldDB" id="A0A4C1W919"/>
<dbReference type="Pfam" id="PF02944">
    <property type="entry name" value="BESS"/>
    <property type="match status" value="1"/>
</dbReference>
<dbReference type="PROSITE" id="PS51029">
    <property type="entry name" value="MADF"/>
    <property type="match status" value="1"/>
</dbReference>
<dbReference type="Pfam" id="PF10545">
    <property type="entry name" value="MADF_DNA_bdg"/>
    <property type="match status" value="1"/>
</dbReference>
<dbReference type="GO" id="GO:0006357">
    <property type="term" value="P:regulation of transcription by RNA polymerase II"/>
    <property type="evidence" value="ECO:0007669"/>
    <property type="project" value="TreeGrafter"/>
</dbReference>
<evidence type="ECO:0000259" key="3">
    <source>
        <dbReference type="PROSITE" id="PS51029"/>
    </source>
</evidence>
<keyword evidence="6" id="KW-1185">Reference proteome</keyword>
<dbReference type="GO" id="GO:0005667">
    <property type="term" value="C:transcription regulator complex"/>
    <property type="evidence" value="ECO:0007669"/>
    <property type="project" value="TreeGrafter"/>
</dbReference>
<feature type="region of interest" description="Disordered" evidence="2">
    <location>
        <begin position="78"/>
        <end position="102"/>
    </location>
</feature>
<dbReference type="Proteomes" id="UP000299102">
    <property type="component" value="Unassembled WGS sequence"/>
</dbReference>
<dbReference type="GO" id="GO:0005634">
    <property type="term" value="C:nucleus"/>
    <property type="evidence" value="ECO:0007669"/>
    <property type="project" value="UniProtKB-SubCell"/>
</dbReference>